<dbReference type="InterPro" id="IPR012337">
    <property type="entry name" value="RNaseH-like_sf"/>
</dbReference>
<dbReference type="EMBL" id="PRKQ01000020">
    <property type="protein sequence ID" value="PPA93814.1"/>
    <property type="molecule type" value="Genomic_DNA"/>
</dbReference>
<protein>
    <recommendedName>
        <fullName evidence="1">Transposase IS701-like DDE domain-containing protein</fullName>
    </recommendedName>
</protein>
<name>A0AAP8QCP1_BRELA</name>
<dbReference type="Pfam" id="PF13546">
    <property type="entry name" value="DDE_5"/>
    <property type="match status" value="1"/>
</dbReference>
<feature type="domain" description="Transposase IS701-like DDE" evidence="1">
    <location>
        <begin position="49"/>
        <end position="151"/>
    </location>
</feature>
<evidence type="ECO:0000313" key="2">
    <source>
        <dbReference type="EMBL" id="PPA93814.1"/>
    </source>
</evidence>
<gene>
    <name evidence="2" type="ORF">C4A77_16010</name>
</gene>
<dbReference type="Proteomes" id="UP000239759">
    <property type="component" value="Unassembled WGS sequence"/>
</dbReference>
<sequence>MGVLLKQSNFIKECGYTCLDLLKFVFLLVFSKKNLYQTLQKEDSVERPDKNTVYRFLNSSRYNWRKFLLLLSSSIIRTNIDPLTQEDRVKVLIVDDSLYSRARSKVVEFLANVHDHTTGKYVRGFRMLTIGWSDGSTFVPLCFSLLSSSKKENRYVEMNNSIDKN</sequence>
<dbReference type="SUPFAM" id="SSF53098">
    <property type="entry name" value="Ribonuclease H-like"/>
    <property type="match status" value="1"/>
</dbReference>
<comment type="caution">
    <text evidence="2">The sequence shown here is derived from an EMBL/GenBank/DDBJ whole genome shotgun (WGS) entry which is preliminary data.</text>
</comment>
<proteinExistence type="predicted"/>
<reference evidence="2 3" key="1">
    <citation type="submission" date="2018-02" db="EMBL/GenBank/DDBJ databases">
        <title>Comparative analysis of genomes of three Brevibacillus laterosporus strains producers of potent antimicrobials isolated from silage.</title>
        <authorList>
            <person name="Kojic M."/>
            <person name="Miljkovic M."/>
            <person name="Studholme D."/>
            <person name="Filipic B."/>
        </authorList>
    </citation>
    <scope>NUCLEOTIDE SEQUENCE [LARGE SCALE GENOMIC DNA]</scope>
    <source>
        <strain evidence="2 3">BGSP11</strain>
    </source>
</reference>
<evidence type="ECO:0000313" key="3">
    <source>
        <dbReference type="Proteomes" id="UP000239759"/>
    </source>
</evidence>
<organism evidence="2 3">
    <name type="scientific">Brevibacillus laterosporus</name>
    <name type="common">Bacillus laterosporus</name>
    <dbReference type="NCBI Taxonomy" id="1465"/>
    <lineage>
        <taxon>Bacteria</taxon>
        <taxon>Bacillati</taxon>
        <taxon>Bacillota</taxon>
        <taxon>Bacilli</taxon>
        <taxon>Bacillales</taxon>
        <taxon>Paenibacillaceae</taxon>
        <taxon>Brevibacillus</taxon>
    </lineage>
</organism>
<dbReference type="InterPro" id="IPR038721">
    <property type="entry name" value="IS701-like_DDE_dom"/>
</dbReference>
<accession>A0AAP8QCP1</accession>
<evidence type="ECO:0000259" key="1">
    <source>
        <dbReference type="Pfam" id="PF13546"/>
    </source>
</evidence>
<dbReference type="AlphaFoldDB" id="A0AAP8QCP1"/>